<evidence type="ECO:0000313" key="1">
    <source>
        <dbReference type="EMBL" id="ERN17846.1"/>
    </source>
</evidence>
<protein>
    <submittedName>
        <fullName evidence="1">Uncharacterized protein</fullName>
    </submittedName>
</protein>
<name>U5CWY3_AMBTC</name>
<dbReference type="Proteomes" id="UP000017836">
    <property type="component" value="Unassembled WGS sequence"/>
</dbReference>
<accession>U5CWY3</accession>
<organism evidence="1 2">
    <name type="scientific">Amborella trichopoda</name>
    <dbReference type="NCBI Taxonomy" id="13333"/>
    <lineage>
        <taxon>Eukaryota</taxon>
        <taxon>Viridiplantae</taxon>
        <taxon>Streptophyta</taxon>
        <taxon>Embryophyta</taxon>
        <taxon>Tracheophyta</taxon>
        <taxon>Spermatophyta</taxon>
        <taxon>Magnoliopsida</taxon>
        <taxon>Amborellales</taxon>
        <taxon>Amborellaceae</taxon>
        <taxon>Amborella</taxon>
    </lineage>
</organism>
<evidence type="ECO:0000313" key="2">
    <source>
        <dbReference type="Proteomes" id="UP000017836"/>
    </source>
</evidence>
<sequence>MGGGVYCLKEHLAWRERDVEEVGRGYENPIDNDEDQEAEFEAQIKRARIASLQEPNYRQMEMQEMYGRRDSASTIRQPQQPIVPVDHLLLTNQ</sequence>
<gene>
    <name evidence="1" type="ORF">AMTR_s00047p00200470</name>
</gene>
<proteinExistence type="predicted"/>
<dbReference type="AlphaFoldDB" id="U5CWY3"/>
<dbReference type="HOGENOM" id="CLU_2402619_0_0_1"/>
<dbReference type="EMBL" id="KI392311">
    <property type="protein sequence ID" value="ERN17846.1"/>
    <property type="molecule type" value="Genomic_DNA"/>
</dbReference>
<keyword evidence="2" id="KW-1185">Reference proteome</keyword>
<dbReference type="Gramene" id="ERN17846">
    <property type="protein sequence ID" value="ERN17846"/>
    <property type="gene ID" value="AMTR_s00047p00200470"/>
</dbReference>
<reference evidence="2" key="1">
    <citation type="journal article" date="2013" name="Science">
        <title>The Amborella genome and the evolution of flowering plants.</title>
        <authorList>
            <consortium name="Amborella Genome Project"/>
        </authorList>
    </citation>
    <scope>NUCLEOTIDE SEQUENCE [LARGE SCALE GENOMIC DNA]</scope>
</reference>